<evidence type="ECO:0000256" key="1">
    <source>
        <dbReference type="ARBA" id="ARBA00023015"/>
    </source>
</evidence>
<dbReference type="InterPro" id="IPR050204">
    <property type="entry name" value="AraC_XylS_family_regulators"/>
</dbReference>
<feature type="domain" description="HTH araC/xylS-type" evidence="4">
    <location>
        <begin position="163"/>
        <end position="261"/>
    </location>
</feature>
<name>A0A953HSS3_9BACT</name>
<dbReference type="SMART" id="SM00342">
    <property type="entry name" value="HTH_ARAC"/>
    <property type="match status" value="1"/>
</dbReference>
<keyword evidence="3" id="KW-0804">Transcription</keyword>
<protein>
    <submittedName>
        <fullName evidence="5">Helix-turn-helix domain-containing protein</fullName>
    </submittedName>
</protein>
<organism evidence="5 6">
    <name type="scientific">Membranihabitans marinus</name>
    <dbReference type="NCBI Taxonomy" id="1227546"/>
    <lineage>
        <taxon>Bacteria</taxon>
        <taxon>Pseudomonadati</taxon>
        <taxon>Bacteroidota</taxon>
        <taxon>Saprospiria</taxon>
        <taxon>Saprospirales</taxon>
        <taxon>Saprospiraceae</taxon>
        <taxon>Membranihabitans</taxon>
    </lineage>
</organism>
<dbReference type="AlphaFoldDB" id="A0A953HSS3"/>
<evidence type="ECO:0000313" key="6">
    <source>
        <dbReference type="Proteomes" id="UP000753961"/>
    </source>
</evidence>
<dbReference type="Pfam" id="PF12833">
    <property type="entry name" value="HTH_18"/>
    <property type="match status" value="1"/>
</dbReference>
<dbReference type="PROSITE" id="PS01124">
    <property type="entry name" value="HTH_ARAC_FAMILY_2"/>
    <property type="match status" value="1"/>
</dbReference>
<dbReference type="RefSeq" id="WP_222579080.1">
    <property type="nucleotide sequence ID" value="NZ_JAHVHU010000005.1"/>
</dbReference>
<reference evidence="5" key="1">
    <citation type="submission" date="2021-06" db="EMBL/GenBank/DDBJ databases">
        <title>44 bacteria genomes isolated from Dapeng, Shenzhen.</title>
        <authorList>
            <person name="Zheng W."/>
            <person name="Yu S."/>
            <person name="Huang Y."/>
        </authorList>
    </citation>
    <scope>NUCLEOTIDE SEQUENCE</scope>
    <source>
        <strain evidence="5">DP5N28-2</strain>
    </source>
</reference>
<evidence type="ECO:0000256" key="3">
    <source>
        <dbReference type="ARBA" id="ARBA00023163"/>
    </source>
</evidence>
<proteinExistence type="predicted"/>
<dbReference type="PANTHER" id="PTHR46796">
    <property type="entry name" value="HTH-TYPE TRANSCRIPTIONAL ACTIVATOR RHAS-RELATED"/>
    <property type="match status" value="1"/>
</dbReference>
<keyword evidence="2" id="KW-0238">DNA-binding</keyword>
<dbReference type="Proteomes" id="UP000753961">
    <property type="component" value="Unassembled WGS sequence"/>
</dbReference>
<gene>
    <name evidence="5" type="ORF">KUV50_05400</name>
</gene>
<dbReference type="EMBL" id="JAHVHU010000005">
    <property type="protein sequence ID" value="MBY5957561.1"/>
    <property type="molecule type" value="Genomic_DNA"/>
</dbReference>
<accession>A0A953HSS3</accession>
<dbReference type="Pfam" id="PF20240">
    <property type="entry name" value="DUF6597"/>
    <property type="match status" value="1"/>
</dbReference>
<comment type="caution">
    <text evidence="5">The sequence shown here is derived from an EMBL/GenBank/DDBJ whole genome shotgun (WGS) entry which is preliminary data.</text>
</comment>
<evidence type="ECO:0000256" key="2">
    <source>
        <dbReference type="ARBA" id="ARBA00023125"/>
    </source>
</evidence>
<evidence type="ECO:0000313" key="5">
    <source>
        <dbReference type="EMBL" id="MBY5957561.1"/>
    </source>
</evidence>
<dbReference type="Gene3D" id="1.10.10.60">
    <property type="entry name" value="Homeodomain-like"/>
    <property type="match status" value="1"/>
</dbReference>
<dbReference type="GO" id="GO:0043565">
    <property type="term" value="F:sequence-specific DNA binding"/>
    <property type="evidence" value="ECO:0007669"/>
    <property type="project" value="InterPro"/>
</dbReference>
<dbReference type="GO" id="GO:0003700">
    <property type="term" value="F:DNA-binding transcription factor activity"/>
    <property type="evidence" value="ECO:0007669"/>
    <property type="project" value="InterPro"/>
</dbReference>
<keyword evidence="1" id="KW-0805">Transcription regulation</keyword>
<dbReference type="InterPro" id="IPR018060">
    <property type="entry name" value="HTH_AraC"/>
</dbReference>
<keyword evidence="6" id="KW-1185">Reference proteome</keyword>
<sequence>MKEPATYFPDARLQRFIACYGVLEVPAGISEPYFSPPLGLSGIIIQTIFDHEPMLAHIDDRIFFKERAVVTGQVTKPVYGTLQGRMKAFLIFFTPLGMYELFGNDMAELTNKSIPLKQFLGEPTCATLIQNLTADQSTDHQIKILDQFFIKTNPAGKNFEKLRKVLNFIHERQGGVTVHDLEVNGCYHRKTLERHFRKMVGLSPKVYAQIYRFKSLIQLIQSQPDITWTQLADQAGYYDQSHMSRYVKEYLQVSPNSLVQLDMDFVNYLLSR</sequence>
<evidence type="ECO:0000259" key="4">
    <source>
        <dbReference type="PROSITE" id="PS01124"/>
    </source>
</evidence>
<dbReference type="InterPro" id="IPR046532">
    <property type="entry name" value="DUF6597"/>
</dbReference>